<dbReference type="EC" id="3.6.4.13" evidence="10"/>
<feature type="domain" description="Helicase ATP-binding" evidence="12">
    <location>
        <begin position="213"/>
        <end position="407"/>
    </location>
</feature>
<evidence type="ECO:0000256" key="11">
    <source>
        <dbReference type="SAM" id="MobiDB-lite"/>
    </source>
</evidence>
<feature type="region of interest" description="Disordered" evidence="11">
    <location>
        <begin position="1"/>
        <end position="21"/>
    </location>
</feature>
<dbReference type="InterPro" id="IPR014001">
    <property type="entry name" value="Helicase_ATP-bd"/>
</dbReference>
<comment type="domain">
    <text evidence="10">The Q motif is unique to and characteristic of the DEAD box family of RNA helicases and controls ATP binding and hydrolysis.</text>
</comment>
<feature type="domain" description="DEAD-box RNA helicase Q" evidence="14">
    <location>
        <begin position="178"/>
        <end position="206"/>
    </location>
</feature>
<dbReference type="InterPro" id="IPR011545">
    <property type="entry name" value="DEAD/DEAH_box_helicase_dom"/>
</dbReference>
<protein>
    <recommendedName>
        <fullName evidence="10">ATP-dependent RNA helicase</fullName>
        <ecNumber evidence="10">3.6.4.13</ecNumber>
    </recommendedName>
</protein>
<organism evidence="15 16">
    <name type="scientific">Malassezia sympodialis (strain ATCC 42132)</name>
    <name type="common">Atopic eczema-associated yeast</name>
    <dbReference type="NCBI Taxonomy" id="1230383"/>
    <lineage>
        <taxon>Eukaryota</taxon>
        <taxon>Fungi</taxon>
        <taxon>Dikarya</taxon>
        <taxon>Basidiomycota</taxon>
        <taxon>Ustilaginomycotina</taxon>
        <taxon>Malasseziomycetes</taxon>
        <taxon>Malasseziales</taxon>
        <taxon>Malasseziaceae</taxon>
        <taxon>Malassezia</taxon>
    </lineage>
</organism>
<dbReference type="InterPro" id="IPR027417">
    <property type="entry name" value="P-loop_NTPase"/>
</dbReference>
<feature type="short sequence motif" description="Q motif" evidence="8">
    <location>
        <begin position="178"/>
        <end position="206"/>
    </location>
</feature>
<dbReference type="SUPFAM" id="SSF52540">
    <property type="entry name" value="P-loop containing nucleoside triphosphate hydrolases"/>
    <property type="match status" value="1"/>
</dbReference>
<keyword evidence="2" id="KW-0698">rRNA processing</keyword>
<gene>
    <name evidence="15" type="ORF">MSYG_2877</name>
</gene>
<name>A0A1M8A7R3_MALS4</name>
<feature type="domain" description="Helicase C-terminal" evidence="13">
    <location>
        <begin position="455"/>
        <end position="604"/>
    </location>
</feature>
<accession>A0A1M8A7R3</accession>
<comment type="catalytic activity">
    <reaction evidence="10">
        <text>ATP + H2O = ADP + phosphate + H(+)</text>
        <dbReference type="Rhea" id="RHEA:13065"/>
        <dbReference type="ChEBI" id="CHEBI:15377"/>
        <dbReference type="ChEBI" id="CHEBI:15378"/>
        <dbReference type="ChEBI" id="CHEBI:30616"/>
        <dbReference type="ChEBI" id="CHEBI:43474"/>
        <dbReference type="ChEBI" id="CHEBI:456216"/>
        <dbReference type="EC" id="3.6.4.13"/>
    </reaction>
</comment>
<evidence type="ECO:0000259" key="13">
    <source>
        <dbReference type="PROSITE" id="PS51194"/>
    </source>
</evidence>
<sequence length="735" mass="81180">MGALRRGKGAQRARGTAVHHRDVPWVSMPISSASEAVNETTEEGFEGLDMTGDDFLGLQAAEGFDVVYETDPTSKNKRMRIVKVDDHRKKKDARTESRVPAQSDKSRPVTKAEPSADEDDVQAGMPEKPAAKRKAKRHEAILDDLDVGKALQMAREQELLLDDDAGDDGKEAAEAALPGWASLPLHPRLKLALSKLNFQQPTHVQAQAIPPSMGVDGAPRDVVGIAQTGSGKTLAYGLPILHYILENSANSTEAERPLDALVLAPTRELALQVTAHLQALTEAGGRFANVAAVCGGMSVQKQQRVLRQHGGSHIIVATPGRLWDMLKHDDALALRVRRARFLVIDEADRMVEAGHFAEMDAILGMVRRTKGAVVDANEEMQTFVYSATMAKALQTNLKKANWRKKQRQSQPSNTLDDLLARVDFRDAEPLVVELVPERHVADTLWETKVECVGKDKDSYLYYILLRYPGRTLVFLNAIDGVRRLVPLLTTLGIAAFPLHGQLQQQQRLKNLDRFRKTPNCVLLATDVAARGIDIQGVDHVVHFQLPRSADTYVHRAGRTARAGHIGVSIALIEPSEMRLWHNIWQALQRADTVAALPVEYAFMNPIRERLAVAKEIDRLTHVQTKASHDDAWLRQLAVDAELDYESDASDPDADHVGRKRKRHASPPGLARLKQQLAEMLARPLRARGVSQKYITSGSRPEFVQTMLAGDNVPQMIGLRNSTIHADMAAAKKPSK</sequence>
<keyword evidence="4 9" id="KW-0378">Hydrolase</keyword>
<evidence type="ECO:0000259" key="12">
    <source>
        <dbReference type="PROSITE" id="PS51192"/>
    </source>
</evidence>
<evidence type="ECO:0000313" key="15">
    <source>
        <dbReference type="EMBL" id="SHO78530.1"/>
    </source>
</evidence>
<keyword evidence="3 9" id="KW-0547">Nucleotide-binding</keyword>
<dbReference type="PANTHER" id="PTHR24031">
    <property type="entry name" value="RNA HELICASE"/>
    <property type="match status" value="1"/>
</dbReference>
<reference evidence="16" key="1">
    <citation type="journal article" date="2017" name="Nucleic Acids Res.">
        <title>Proteogenomics produces comprehensive and highly accurate protein-coding gene annotation in a complete genome assembly of Malassezia sympodialis.</title>
        <authorList>
            <person name="Zhu Y."/>
            <person name="Engstroem P.G."/>
            <person name="Tellgren-Roth C."/>
            <person name="Baudo C.D."/>
            <person name="Kennell J.C."/>
            <person name="Sun S."/>
            <person name="Billmyre R.B."/>
            <person name="Schroeder M.S."/>
            <person name="Andersson A."/>
            <person name="Holm T."/>
            <person name="Sigurgeirsson B."/>
            <person name="Wu G."/>
            <person name="Sankaranarayanan S.R."/>
            <person name="Siddharthan R."/>
            <person name="Sanyal K."/>
            <person name="Lundeberg J."/>
            <person name="Nystedt B."/>
            <person name="Boekhout T."/>
            <person name="Dawson T.L. Jr."/>
            <person name="Heitman J."/>
            <person name="Scheynius A."/>
            <person name="Lehtioe J."/>
        </authorList>
    </citation>
    <scope>NUCLEOTIDE SEQUENCE [LARGE SCALE GENOMIC DNA]</scope>
    <source>
        <strain evidence="16">ATCC 42132</strain>
    </source>
</reference>
<dbReference type="Pfam" id="PF00271">
    <property type="entry name" value="Helicase_C"/>
    <property type="match status" value="1"/>
</dbReference>
<comment type="subcellular location">
    <subcellularLocation>
        <location evidence="1">Nucleus</location>
        <location evidence="1">Nucleolus</location>
    </subcellularLocation>
</comment>
<dbReference type="InterPro" id="IPR000629">
    <property type="entry name" value="RNA-helicase_DEAD-box_CS"/>
</dbReference>
<dbReference type="OMA" id="QMIQKAR"/>
<keyword evidence="7 10" id="KW-0694">RNA-binding</keyword>
<feature type="compositionally biased region" description="Basic and acidic residues" evidence="11">
    <location>
        <begin position="82"/>
        <end position="97"/>
    </location>
</feature>
<dbReference type="EMBL" id="LT671824">
    <property type="protein sequence ID" value="SHO78530.1"/>
    <property type="molecule type" value="Genomic_DNA"/>
</dbReference>
<dbReference type="PROSITE" id="PS51194">
    <property type="entry name" value="HELICASE_CTER"/>
    <property type="match status" value="1"/>
</dbReference>
<evidence type="ECO:0000313" key="16">
    <source>
        <dbReference type="Proteomes" id="UP000186303"/>
    </source>
</evidence>
<dbReference type="SMART" id="SM00487">
    <property type="entry name" value="DEXDc"/>
    <property type="match status" value="1"/>
</dbReference>
<comment type="function">
    <text evidence="10">RNA helicase.</text>
</comment>
<evidence type="ECO:0000256" key="10">
    <source>
        <dbReference type="RuleBase" id="RU365068"/>
    </source>
</evidence>
<dbReference type="GO" id="GO:0003723">
    <property type="term" value="F:RNA binding"/>
    <property type="evidence" value="ECO:0007669"/>
    <property type="project" value="UniProtKB-UniRule"/>
</dbReference>
<keyword evidence="16" id="KW-1185">Reference proteome</keyword>
<dbReference type="GO" id="GO:0003724">
    <property type="term" value="F:RNA helicase activity"/>
    <property type="evidence" value="ECO:0007669"/>
    <property type="project" value="UniProtKB-EC"/>
</dbReference>
<dbReference type="PROSITE" id="PS51192">
    <property type="entry name" value="HELICASE_ATP_BIND_1"/>
    <property type="match status" value="1"/>
</dbReference>
<dbReference type="GO" id="GO:0005524">
    <property type="term" value="F:ATP binding"/>
    <property type="evidence" value="ECO:0007669"/>
    <property type="project" value="UniProtKB-UniRule"/>
</dbReference>
<dbReference type="PROSITE" id="PS51195">
    <property type="entry name" value="Q_MOTIF"/>
    <property type="match status" value="1"/>
</dbReference>
<keyword evidence="5 9" id="KW-0347">Helicase</keyword>
<dbReference type="AlphaFoldDB" id="A0A1M8A7R3"/>
<evidence type="ECO:0000256" key="3">
    <source>
        <dbReference type="ARBA" id="ARBA00022741"/>
    </source>
</evidence>
<dbReference type="STRING" id="1230383.A0A1M8A7R3"/>
<dbReference type="VEuPathDB" id="FungiDB:MSYG_2877"/>
<feature type="compositionally biased region" description="Basic residues" evidence="11">
    <location>
        <begin position="1"/>
        <end position="11"/>
    </location>
</feature>
<evidence type="ECO:0000256" key="2">
    <source>
        <dbReference type="ARBA" id="ARBA00022552"/>
    </source>
</evidence>
<dbReference type="InterPro" id="IPR014014">
    <property type="entry name" value="RNA_helicase_DEAD_Q_motif"/>
</dbReference>
<keyword evidence="6 9" id="KW-0067">ATP-binding</keyword>
<dbReference type="InterPro" id="IPR001650">
    <property type="entry name" value="Helicase_C-like"/>
</dbReference>
<evidence type="ECO:0000256" key="5">
    <source>
        <dbReference type="ARBA" id="ARBA00022806"/>
    </source>
</evidence>
<dbReference type="SMART" id="SM00490">
    <property type="entry name" value="HELICc"/>
    <property type="match status" value="1"/>
</dbReference>
<dbReference type="OrthoDB" id="4310724at2759"/>
<feature type="region of interest" description="Disordered" evidence="11">
    <location>
        <begin position="646"/>
        <end position="670"/>
    </location>
</feature>
<dbReference type="GO" id="GO:0005730">
    <property type="term" value="C:nucleolus"/>
    <property type="evidence" value="ECO:0007669"/>
    <property type="project" value="UniProtKB-SubCell"/>
</dbReference>
<dbReference type="Pfam" id="PF00270">
    <property type="entry name" value="DEAD"/>
    <property type="match status" value="1"/>
</dbReference>
<feature type="region of interest" description="Disordered" evidence="11">
    <location>
        <begin position="78"/>
        <end position="137"/>
    </location>
</feature>
<evidence type="ECO:0000259" key="14">
    <source>
        <dbReference type="PROSITE" id="PS51195"/>
    </source>
</evidence>
<dbReference type="PROSITE" id="PS00039">
    <property type="entry name" value="DEAD_ATP_HELICASE"/>
    <property type="match status" value="1"/>
</dbReference>
<evidence type="ECO:0000256" key="6">
    <source>
        <dbReference type="ARBA" id="ARBA00022840"/>
    </source>
</evidence>
<evidence type="ECO:0000256" key="4">
    <source>
        <dbReference type="ARBA" id="ARBA00022801"/>
    </source>
</evidence>
<dbReference type="GO" id="GO:0016787">
    <property type="term" value="F:hydrolase activity"/>
    <property type="evidence" value="ECO:0007669"/>
    <property type="project" value="UniProtKB-KW"/>
</dbReference>
<evidence type="ECO:0000256" key="8">
    <source>
        <dbReference type="PROSITE-ProRule" id="PRU00552"/>
    </source>
</evidence>
<dbReference type="Gene3D" id="3.40.50.300">
    <property type="entry name" value="P-loop containing nucleotide triphosphate hydrolases"/>
    <property type="match status" value="2"/>
</dbReference>
<dbReference type="CDD" id="cd18787">
    <property type="entry name" value="SF2_C_DEAD"/>
    <property type="match status" value="1"/>
</dbReference>
<evidence type="ECO:0000256" key="9">
    <source>
        <dbReference type="RuleBase" id="RU000492"/>
    </source>
</evidence>
<proteinExistence type="inferred from homology"/>
<comment type="similarity">
    <text evidence="9">Belongs to the DEAD box helicase family.</text>
</comment>
<dbReference type="Proteomes" id="UP000186303">
    <property type="component" value="Chromosome 4"/>
</dbReference>
<dbReference type="GO" id="GO:0006364">
    <property type="term" value="P:rRNA processing"/>
    <property type="evidence" value="ECO:0007669"/>
    <property type="project" value="UniProtKB-KW"/>
</dbReference>
<evidence type="ECO:0000256" key="1">
    <source>
        <dbReference type="ARBA" id="ARBA00004604"/>
    </source>
</evidence>
<evidence type="ECO:0000256" key="7">
    <source>
        <dbReference type="ARBA" id="ARBA00022884"/>
    </source>
</evidence>